<name>A0ACC0CET0_CATRO</name>
<evidence type="ECO:0000313" key="1">
    <source>
        <dbReference type="EMBL" id="KAI5683294.1"/>
    </source>
</evidence>
<evidence type="ECO:0000313" key="2">
    <source>
        <dbReference type="Proteomes" id="UP001060085"/>
    </source>
</evidence>
<dbReference type="EMBL" id="CM044701">
    <property type="protein sequence ID" value="KAI5683294.1"/>
    <property type="molecule type" value="Genomic_DNA"/>
</dbReference>
<keyword evidence="2" id="KW-1185">Reference proteome</keyword>
<reference evidence="2" key="1">
    <citation type="journal article" date="2023" name="Nat. Plants">
        <title>Single-cell RNA sequencing provides a high-resolution roadmap for understanding the multicellular compartmentation of specialized metabolism.</title>
        <authorList>
            <person name="Sun S."/>
            <person name="Shen X."/>
            <person name="Li Y."/>
            <person name="Li Y."/>
            <person name="Wang S."/>
            <person name="Li R."/>
            <person name="Zhang H."/>
            <person name="Shen G."/>
            <person name="Guo B."/>
            <person name="Wei J."/>
            <person name="Xu J."/>
            <person name="St-Pierre B."/>
            <person name="Chen S."/>
            <person name="Sun C."/>
        </authorList>
    </citation>
    <scope>NUCLEOTIDE SEQUENCE [LARGE SCALE GENOMIC DNA]</scope>
</reference>
<sequence>MKDKITSEVGLYYVDDLENEVGYSNIKDPVGRRAKGECNIRKKSIVKINCNQARGEGAHCVCVSSANPRSKLVIVLSLKFFALSITLLSPKPPATIPFLCLFHIVSSSQQLILGSLVSPKFLLHPIKIEGPYNVFPVFKLWQSKVLKLCIPSSKMRHSQS</sequence>
<accession>A0ACC0CET0</accession>
<protein>
    <submittedName>
        <fullName evidence="1">Uncharacterized protein</fullName>
    </submittedName>
</protein>
<organism evidence="1 2">
    <name type="scientific">Catharanthus roseus</name>
    <name type="common">Madagascar periwinkle</name>
    <name type="synonym">Vinca rosea</name>
    <dbReference type="NCBI Taxonomy" id="4058"/>
    <lineage>
        <taxon>Eukaryota</taxon>
        <taxon>Viridiplantae</taxon>
        <taxon>Streptophyta</taxon>
        <taxon>Embryophyta</taxon>
        <taxon>Tracheophyta</taxon>
        <taxon>Spermatophyta</taxon>
        <taxon>Magnoliopsida</taxon>
        <taxon>eudicotyledons</taxon>
        <taxon>Gunneridae</taxon>
        <taxon>Pentapetalae</taxon>
        <taxon>asterids</taxon>
        <taxon>lamiids</taxon>
        <taxon>Gentianales</taxon>
        <taxon>Apocynaceae</taxon>
        <taxon>Rauvolfioideae</taxon>
        <taxon>Vinceae</taxon>
        <taxon>Catharanthinae</taxon>
        <taxon>Catharanthus</taxon>
    </lineage>
</organism>
<gene>
    <name evidence="1" type="ORF">M9H77_04522</name>
</gene>
<comment type="caution">
    <text evidence="1">The sequence shown here is derived from an EMBL/GenBank/DDBJ whole genome shotgun (WGS) entry which is preliminary data.</text>
</comment>
<dbReference type="Proteomes" id="UP001060085">
    <property type="component" value="Linkage Group LG01"/>
</dbReference>
<proteinExistence type="predicted"/>